<dbReference type="AlphaFoldDB" id="A0AAW0DJ84"/>
<organism evidence="2 3">
    <name type="scientific">Paramarasmius palmivorus</name>
    <dbReference type="NCBI Taxonomy" id="297713"/>
    <lineage>
        <taxon>Eukaryota</taxon>
        <taxon>Fungi</taxon>
        <taxon>Dikarya</taxon>
        <taxon>Basidiomycota</taxon>
        <taxon>Agaricomycotina</taxon>
        <taxon>Agaricomycetes</taxon>
        <taxon>Agaricomycetidae</taxon>
        <taxon>Agaricales</taxon>
        <taxon>Marasmiineae</taxon>
        <taxon>Marasmiaceae</taxon>
        <taxon>Paramarasmius</taxon>
    </lineage>
</organism>
<dbReference type="EMBL" id="JAYKXP010000013">
    <property type="protein sequence ID" value="KAK7051383.1"/>
    <property type="molecule type" value="Genomic_DNA"/>
</dbReference>
<dbReference type="Proteomes" id="UP001383192">
    <property type="component" value="Unassembled WGS sequence"/>
</dbReference>
<name>A0AAW0DJ84_9AGAR</name>
<proteinExistence type="predicted"/>
<evidence type="ECO:0000313" key="2">
    <source>
        <dbReference type="EMBL" id="KAK7051383.1"/>
    </source>
</evidence>
<reference evidence="2 3" key="1">
    <citation type="submission" date="2024-01" db="EMBL/GenBank/DDBJ databases">
        <title>A draft genome for a cacao thread blight-causing isolate of Paramarasmius palmivorus.</title>
        <authorList>
            <person name="Baruah I.K."/>
            <person name="Bukari Y."/>
            <person name="Amoako-Attah I."/>
            <person name="Meinhardt L.W."/>
            <person name="Bailey B.A."/>
            <person name="Cohen S.P."/>
        </authorList>
    </citation>
    <scope>NUCLEOTIDE SEQUENCE [LARGE SCALE GENOMIC DNA]</scope>
    <source>
        <strain evidence="2 3">GH-12</strain>
    </source>
</reference>
<protein>
    <submittedName>
        <fullName evidence="2">Uncharacterized protein</fullName>
    </submittedName>
</protein>
<gene>
    <name evidence="2" type="ORF">VNI00_004883</name>
</gene>
<evidence type="ECO:0000313" key="3">
    <source>
        <dbReference type="Proteomes" id="UP001383192"/>
    </source>
</evidence>
<comment type="caution">
    <text evidence="2">The sequence shown here is derived from an EMBL/GenBank/DDBJ whole genome shotgun (WGS) entry which is preliminary data.</text>
</comment>
<accession>A0AAW0DJ84</accession>
<sequence length="355" mass="40375">MIPHLENVLETLPASVAISAILGRWGVPMWTEVSKLDVGRPLRYPDLVERWPEPVMKEPSLHHHGGNELLFSQQYWKAWMDFFQTPLSHPDNSGGNFSYFEDIITNSRLKRSIGLCFVIPFPIIDALWSHPNLVLRKQSLRLLQHAEESWKPYPGYDEKRHDMERITFAGSLAKHINRTDCTSQLLSSKRGQIFIQFIHDEIIARRLYSHVNFFVVGWRQAIQRTQEIGRLSPGYFKPIPRYGEDPPTATPSTGIQAIRYSVETEQSVQYHVAVLIDDPQTSNGGGEGTSAHSPTRIEHELRQSGVPRDSGDEQVNGTPASGEIVRDGSRKGMLGQLEWNLKLMTGPNTLRYYPP</sequence>
<evidence type="ECO:0000256" key="1">
    <source>
        <dbReference type="SAM" id="MobiDB-lite"/>
    </source>
</evidence>
<feature type="region of interest" description="Disordered" evidence="1">
    <location>
        <begin position="302"/>
        <end position="326"/>
    </location>
</feature>
<keyword evidence="3" id="KW-1185">Reference proteome</keyword>